<feature type="region of interest" description="Disordered" evidence="5">
    <location>
        <begin position="501"/>
        <end position="522"/>
    </location>
</feature>
<dbReference type="GO" id="GO:0005634">
    <property type="term" value="C:nucleus"/>
    <property type="evidence" value="ECO:0007669"/>
    <property type="project" value="TreeGrafter"/>
</dbReference>
<dbReference type="SMART" id="SM00396">
    <property type="entry name" value="ZnF_UBR1"/>
    <property type="match status" value="1"/>
</dbReference>
<dbReference type="Ensembl" id="ENSCSAVT00000001777.1">
    <property type="protein sequence ID" value="ENSCSAVP00000001746.1"/>
    <property type="gene ID" value="ENSCSAVG00000001018.1"/>
</dbReference>
<keyword evidence="3" id="KW-0862">Zinc</keyword>
<feature type="domain" description="UBR-type" evidence="6">
    <location>
        <begin position="625"/>
        <end position="693"/>
    </location>
</feature>
<keyword evidence="1" id="KW-0479">Metal-binding</keyword>
<dbReference type="PROSITE" id="PS51157">
    <property type="entry name" value="ZF_UBR"/>
    <property type="match status" value="1"/>
</dbReference>
<sequence length="870" mass="97583">ITVGSQVCLRSLPSYHAGSIAINTSSGTPRVGKLLEVVWSLDKKCLFKILSSEQTSSKRKHIQFILVLQMNIKLLEVTFFSGVTYESATLEPYKPGKRKRESSEEKEDSKKEENEEWDLREVVFVEDIKSVPIGKVEKVDGNIVAVSFSSDPLENRDAALQSCRLLHKDDVVVVKSQAPRMLDCLQKIPRKLQYDSQMKLHSINAMETGINAVASKASGKLSYIHLSLTSGKVTSRRSFQTKIDSFLGKLNSSCKLLNKGQEFPTLLQDYNSMLYPLLGDENGGIKDPIWADIPPLFASGMGAHAESDSSKMHVVTVLVFRNHVLMPLILRRDLRAFEALISSVESNKAQGWFHVFSQSLCEERCDGQRNLLHMCIDMTIPSSNKEQKADEKEKKTPTNRTFMSSNDRMEAVNAIANAISSVNRSSPQTKATNKNNFARNLYAQAQPTSNALNYVIHFTAQPNQLRFDQVSPPQSPISTWPAEFPSYWKYVTAANTGDEGINLSTSDTGKSKSSWNEFPTEMRDRGTRSDALAILKLLCRSKCIQPYLKTLLTHKDTSGYTPFMFAVAHRAYSAAQVLYQAAINIAKDESKENVDNQDIEHLMPMLYPTGSSPDDNPLYMLCCNDTCSFTWTGTQHINQDIFECLTCGLTERRCCCTECARVCHKGHDCKLKRANPTAFCDCWEKCACKSLVAGDNNERIALLRLMIHTTDLYERPDSSGQHIMQFLIQTVARQLLEHGQYRPPSKTASARMTLSTSRTRVAHAKTSQQDQDMPEHDLRPPQFCRNALLEMLDDWPSLRSLILGGCGNRRDNRCMSSRTLDETGGSNILPEDGKILSQQTGTSRLDLFTHTLVVKCPSTDFIDKLLETII</sequence>
<evidence type="ECO:0000256" key="5">
    <source>
        <dbReference type="SAM" id="MobiDB-lite"/>
    </source>
</evidence>
<feature type="compositionally biased region" description="Polar residues" evidence="5">
    <location>
        <begin position="746"/>
        <end position="771"/>
    </location>
</feature>
<dbReference type="PANTHER" id="PTHR46276:SF1">
    <property type="entry name" value="E3 UBIQUITIN-PROTEIN LIGASE UBR5"/>
    <property type="match status" value="1"/>
</dbReference>
<dbReference type="GeneTree" id="ENSGT00940000156357"/>
<proteinExistence type="predicted"/>
<evidence type="ECO:0000256" key="3">
    <source>
        <dbReference type="ARBA" id="ARBA00022833"/>
    </source>
</evidence>
<dbReference type="PANTHER" id="PTHR46276">
    <property type="entry name" value="E3 UBIQUITIN-PROTEIN LIGASE UBR5"/>
    <property type="match status" value="1"/>
</dbReference>
<evidence type="ECO:0000256" key="1">
    <source>
        <dbReference type="ARBA" id="ARBA00022723"/>
    </source>
</evidence>
<dbReference type="HOGENOM" id="CLU_320962_0_0_1"/>
<evidence type="ECO:0000259" key="6">
    <source>
        <dbReference type="PROSITE" id="PS51157"/>
    </source>
</evidence>
<keyword evidence="8" id="KW-1185">Reference proteome</keyword>
<evidence type="ECO:0000313" key="8">
    <source>
        <dbReference type="Proteomes" id="UP000007875"/>
    </source>
</evidence>
<reference evidence="7" key="2">
    <citation type="submission" date="2025-08" db="UniProtKB">
        <authorList>
            <consortium name="Ensembl"/>
        </authorList>
    </citation>
    <scope>IDENTIFICATION</scope>
</reference>
<dbReference type="AlphaFoldDB" id="H2Y8U8"/>
<feature type="region of interest" description="Disordered" evidence="5">
    <location>
        <begin position="742"/>
        <end position="776"/>
    </location>
</feature>
<evidence type="ECO:0000313" key="7">
    <source>
        <dbReference type="Ensembl" id="ENSCSAVP00000001746.1"/>
    </source>
</evidence>
<dbReference type="GO" id="GO:0000209">
    <property type="term" value="P:protein polyubiquitination"/>
    <property type="evidence" value="ECO:0007669"/>
    <property type="project" value="TreeGrafter"/>
</dbReference>
<dbReference type="GO" id="GO:0090263">
    <property type="term" value="P:positive regulation of canonical Wnt signaling pathway"/>
    <property type="evidence" value="ECO:0007669"/>
    <property type="project" value="TreeGrafter"/>
</dbReference>
<feature type="zinc finger region" description="UBR-type" evidence="4">
    <location>
        <begin position="625"/>
        <end position="693"/>
    </location>
</feature>
<evidence type="ECO:0000256" key="4">
    <source>
        <dbReference type="PROSITE-ProRule" id="PRU00508"/>
    </source>
</evidence>
<accession>H2Y8U8</accession>
<dbReference type="GO" id="GO:0008270">
    <property type="term" value="F:zinc ion binding"/>
    <property type="evidence" value="ECO:0007669"/>
    <property type="project" value="UniProtKB-KW"/>
</dbReference>
<dbReference type="GO" id="GO:0005737">
    <property type="term" value="C:cytoplasm"/>
    <property type="evidence" value="ECO:0007669"/>
    <property type="project" value="TreeGrafter"/>
</dbReference>
<protein>
    <recommendedName>
        <fullName evidence="6">UBR-type domain-containing protein</fullName>
    </recommendedName>
</protein>
<feature type="compositionally biased region" description="Basic and acidic residues" evidence="5">
    <location>
        <begin position="101"/>
        <end position="112"/>
    </location>
</feature>
<keyword evidence="2" id="KW-0863">Zinc-finger</keyword>
<organism evidence="7 8">
    <name type="scientific">Ciona savignyi</name>
    <name type="common">Pacific transparent sea squirt</name>
    <dbReference type="NCBI Taxonomy" id="51511"/>
    <lineage>
        <taxon>Eukaryota</taxon>
        <taxon>Metazoa</taxon>
        <taxon>Chordata</taxon>
        <taxon>Tunicata</taxon>
        <taxon>Ascidiacea</taxon>
        <taxon>Phlebobranchia</taxon>
        <taxon>Cionidae</taxon>
        <taxon>Ciona</taxon>
    </lineage>
</organism>
<name>H2Y8U8_CIOSA</name>
<feature type="compositionally biased region" description="Polar residues" evidence="5">
    <location>
        <begin position="502"/>
        <end position="517"/>
    </location>
</feature>
<evidence type="ECO:0000256" key="2">
    <source>
        <dbReference type="ARBA" id="ARBA00022771"/>
    </source>
</evidence>
<feature type="region of interest" description="Disordered" evidence="5">
    <location>
        <begin position="92"/>
        <end position="112"/>
    </location>
</feature>
<reference evidence="7" key="3">
    <citation type="submission" date="2025-09" db="UniProtKB">
        <authorList>
            <consortium name="Ensembl"/>
        </authorList>
    </citation>
    <scope>IDENTIFICATION</scope>
</reference>
<reference evidence="8" key="1">
    <citation type="submission" date="2003-08" db="EMBL/GenBank/DDBJ databases">
        <authorList>
            <person name="Birren B."/>
            <person name="Nusbaum C."/>
            <person name="Abebe A."/>
            <person name="Abouelleil A."/>
            <person name="Adekoya E."/>
            <person name="Ait-zahra M."/>
            <person name="Allen N."/>
            <person name="Allen T."/>
            <person name="An P."/>
            <person name="Anderson M."/>
            <person name="Anderson S."/>
            <person name="Arachchi H."/>
            <person name="Armbruster J."/>
            <person name="Bachantsang P."/>
            <person name="Baldwin J."/>
            <person name="Barry A."/>
            <person name="Bayul T."/>
            <person name="Blitshsteyn B."/>
            <person name="Bloom T."/>
            <person name="Blye J."/>
            <person name="Boguslavskiy L."/>
            <person name="Borowsky M."/>
            <person name="Boukhgalter B."/>
            <person name="Brunache A."/>
            <person name="Butler J."/>
            <person name="Calixte N."/>
            <person name="Calvo S."/>
            <person name="Camarata J."/>
            <person name="Campo K."/>
            <person name="Chang J."/>
            <person name="Cheshatsang Y."/>
            <person name="Citroen M."/>
            <person name="Collymore A."/>
            <person name="Considine T."/>
            <person name="Cook A."/>
            <person name="Cooke P."/>
            <person name="Corum B."/>
            <person name="Cuomo C."/>
            <person name="David R."/>
            <person name="Dawoe T."/>
            <person name="Degray S."/>
            <person name="Dodge S."/>
            <person name="Dooley K."/>
            <person name="Dorje P."/>
            <person name="Dorjee K."/>
            <person name="Dorris L."/>
            <person name="Duffey N."/>
            <person name="Dupes A."/>
            <person name="Elkins T."/>
            <person name="Engels R."/>
            <person name="Erickson J."/>
            <person name="Farina A."/>
            <person name="Faro S."/>
            <person name="Ferreira P."/>
            <person name="Fischer H."/>
            <person name="Fitzgerald M."/>
            <person name="Foley K."/>
            <person name="Gage D."/>
            <person name="Galagan J."/>
            <person name="Gearin G."/>
            <person name="Gnerre S."/>
            <person name="Gnirke A."/>
            <person name="Goyette A."/>
            <person name="Graham J."/>
            <person name="Grandbois E."/>
            <person name="Gyaltsen K."/>
            <person name="Hafez N."/>
            <person name="Hagopian D."/>
            <person name="Hagos B."/>
            <person name="Hall J."/>
            <person name="Hatcher B."/>
            <person name="Heller A."/>
            <person name="Higgins H."/>
            <person name="Honan T."/>
            <person name="Horn A."/>
            <person name="Houde N."/>
            <person name="Hughes L."/>
            <person name="Hulme W."/>
            <person name="Husby E."/>
            <person name="Iliev I."/>
            <person name="Jaffe D."/>
            <person name="Jones C."/>
            <person name="Kamal M."/>
            <person name="Kamat A."/>
            <person name="Kamvysselis M."/>
            <person name="Karlsson E."/>
            <person name="Kells C."/>
            <person name="Kieu A."/>
            <person name="Kisner P."/>
            <person name="Kodira C."/>
            <person name="Kulbokas E."/>
            <person name="Labutti K."/>
            <person name="Lama D."/>
            <person name="Landers T."/>
            <person name="Leger J."/>
            <person name="Levine S."/>
            <person name="Lewis D."/>
            <person name="Lewis T."/>
            <person name="Lindblad-toh K."/>
            <person name="Liu X."/>
            <person name="Lokyitsang T."/>
            <person name="Lokyitsang Y."/>
            <person name="Lucien O."/>
            <person name="Lui A."/>
            <person name="Ma L.J."/>
            <person name="Mabbitt R."/>
            <person name="Macdonald J."/>
            <person name="Maclean C."/>
            <person name="Major J."/>
            <person name="Manning J."/>
            <person name="Marabella R."/>
            <person name="Maru K."/>
            <person name="Matthews C."/>
            <person name="Mauceli E."/>
            <person name="Mccarthy M."/>
            <person name="Mcdonough S."/>
            <person name="Mcghee T."/>
            <person name="Meldrim J."/>
            <person name="Meneus L."/>
            <person name="Mesirov J."/>
            <person name="Mihalev A."/>
            <person name="Mihova T."/>
            <person name="Mikkelsen T."/>
            <person name="Mlenga V."/>
            <person name="Moru K."/>
            <person name="Mozes J."/>
            <person name="Mulrain L."/>
            <person name="Munson G."/>
            <person name="Naylor J."/>
            <person name="Newes C."/>
            <person name="Nguyen C."/>
            <person name="Nguyen N."/>
            <person name="Nguyen T."/>
            <person name="Nicol R."/>
            <person name="Nielsen C."/>
            <person name="Nizzari M."/>
            <person name="Norbu C."/>
            <person name="Norbu N."/>
            <person name="O'donnell P."/>
            <person name="Okoawo O."/>
            <person name="O'leary S."/>
            <person name="Omotosho B."/>
            <person name="O'neill K."/>
            <person name="Osman S."/>
            <person name="Parker S."/>
            <person name="Perrin D."/>
            <person name="Phunkhang P."/>
            <person name="Piqani B."/>
            <person name="Purcell S."/>
            <person name="Rachupka T."/>
            <person name="Ramasamy U."/>
            <person name="Rameau R."/>
            <person name="Ray V."/>
            <person name="Raymond C."/>
            <person name="Retta R."/>
            <person name="Richardson S."/>
            <person name="Rise C."/>
            <person name="Rodriguez J."/>
            <person name="Rogers J."/>
            <person name="Rogov P."/>
            <person name="Rutman M."/>
            <person name="Schupbach R."/>
            <person name="Seaman C."/>
            <person name="Settipalli S."/>
            <person name="Sharpe T."/>
            <person name="Sheridan J."/>
            <person name="Sherpa N."/>
            <person name="Shi J."/>
            <person name="Smirnov S."/>
            <person name="Smith C."/>
            <person name="Sougnez C."/>
            <person name="Spencer B."/>
            <person name="Stalker J."/>
            <person name="Stange-thomann N."/>
            <person name="Stavropoulos S."/>
            <person name="Stetson K."/>
            <person name="Stone C."/>
            <person name="Stone S."/>
            <person name="Stubbs M."/>
            <person name="Talamas J."/>
            <person name="Tchuinga P."/>
            <person name="Tenzing P."/>
            <person name="Tesfaye S."/>
            <person name="Theodore J."/>
            <person name="Thoulutsang Y."/>
            <person name="Topham K."/>
            <person name="Towey S."/>
            <person name="Tsamla T."/>
            <person name="Tsomo N."/>
            <person name="Vallee D."/>
            <person name="Vassiliev H."/>
            <person name="Venkataraman V."/>
            <person name="Vinson J."/>
            <person name="Vo A."/>
            <person name="Wade C."/>
            <person name="Wang S."/>
            <person name="Wangchuk T."/>
            <person name="Wangdi T."/>
            <person name="Whittaker C."/>
            <person name="Wilkinson J."/>
            <person name="Wu Y."/>
            <person name="Wyman D."/>
            <person name="Yadav S."/>
            <person name="Yang S."/>
            <person name="Yang X."/>
            <person name="Yeager S."/>
            <person name="Yee E."/>
            <person name="Young G."/>
            <person name="Zainoun J."/>
            <person name="Zembeck L."/>
            <person name="Zimmer A."/>
            <person name="Zody M."/>
            <person name="Lander E."/>
        </authorList>
    </citation>
    <scope>NUCLEOTIDE SEQUENCE [LARGE SCALE GENOMIC DNA]</scope>
</reference>
<dbReference type="InterPro" id="IPR003126">
    <property type="entry name" value="Znf_UBR"/>
</dbReference>
<dbReference type="Proteomes" id="UP000007875">
    <property type="component" value="Unassembled WGS sequence"/>
</dbReference>
<dbReference type="GO" id="GO:0034450">
    <property type="term" value="F:ubiquitin-ubiquitin ligase activity"/>
    <property type="evidence" value="ECO:0007669"/>
    <property type="project" value="TreeGrafter"/>
</dbReference>